<dbReference type="GO" id="GO:0005886">
    <property type="term" value="C:plasma membrane"/>
    <property type="evidence" value="ECO:0007669"/>
    <property type="project" value="UniProtKB-SubCell"/>
</dbReference>
<comment type="caution">
    <text evidence="6">The sequence shown here is derived from an EMBL/GenBank/DDBJ whole genome shotgun (WGS) entry which is preliminary data.</text>
</comment>
<feature type="transmembrane region" description="Helical" evidence="5">
    <location>
        <begin position="90"/>
        <end position="108"/>
    </location>
</feature>
<dbReference type="PANTHER" id="PTHR43701:SF12">
    <property type="entry name" value="MEMBRANE TRANSPORTER PROTEIN YTNM-RELATED"/>
    <property type="match status" value="1"/>
</dbReference>
<sequence>MYLNFEIFNQFALGFYPGILTVLIVGFLVGYIASFLGIGGGFVYTPFFHSFFHLTAVQAVATSLAQMPVSALSGLFVYWKNDKIRWKEGFLLLITSIPSAQYVAWKFGRFEDTELGRKLYYGMPVSEFVYLFVFTFAMSILGVYNLISSIKKKKASELKKSNPFEPGSSAKTNLPSKQKTLIVLLITGFFFGAFSSLLGIGGGFLAVPLFVYYFQMEPVEAVATSFLGIFLTSLGTTILFYFQGKLYLDLALVGTIGGFFGARVGSLKAVKVEPYVILRIAGISQLVVVTWYFFSKFPKL</sequence>
<feature type="transmembrane region" description="Helical" evidence="5">
    <location>
        <begin position="56"/>
        <end position="78"/>
    </location>
</feature>
<keyword evidence="4 5" id="KW-0472">Membrane</keyword>
<accession>A0A4R9LIQ5</accession>
<feature type="transmembrane region" description="Helical" evidence="5">
    <location>
        <begin position="276"/>
        <end position="294"/>
    </location>
</feature>
<protein>
    <recommendedName>
        <fullName evidence="5">Probable membrane transporter protein</fullName>
    </recommendedName>
</protein>
<evidence type="ECO:0000313" key="7">
    <source>
        <dbReference type="Proteomes" id="UP000298264"/>
    </source>
</evidence>
<evidence type="ECO:0000313" key="6">
    <source>
        <dbReference type="EMBL" id="TGN06526.1"/>
    </source>
</evidence>
<dbReference type="InterPro" id="IPR002781">
    <property type="entry name" value="TM_pro_TauE-like"/>
</dbReference>
<name>A0A4R9LIQ5_9LEPT</name>
<dbReference type="InterPro" id="IPR051598">
    <property type="entry name" value="TSUP/Inactive_protease-like"/>
</dbReference>
<dbReference type="EMBL" id="RQHV01000066">
    <property type="protein sequence ID" value="TGN06526.1"/>
    <property type="molecule type" value="Genomic_DNA"/>
</dbReference>
<reference evidence="6" key="1">
    <citation type="journal article" date="2019" name="PLoS Negl. Trop. Dis.">
        <title>Revisiting the worldwide diversity of Leptospira species in the environment.</title>
        <authorList>
            <person name="Vincent A.T."/>
            <person name="Schiettekatte O."/>
            <person name="Bourhy P."/>
            <person name="Veyrier F.J."/>
            <person name="Picardeau M."/>
        </authorList>
    </citation>
    <scope>NUCLEOTIDE SEQUENCE [LARGE SCALE GENOMIC DNA]</scope>
    <source>
        <strain evidence="6">201400974</strain>
    </source>
</reference>
<dbReference type="Pfam" id="PF01925">
    <property type="entry name" value="TauE"/>
    <property type="match status" value="1"/>
</dbReference>
<feature type="transmembrane region" description="Helical" evidence="5">
    <location>
        <begin position="12"/>
        <end position="36"/>
    </location>
</feature>
<comment type="similarity">
    <text evidence="5">Belongs to the 4-toluene sulfonate uptake permease (TSUP) (TC 2.A.102) family.</text>
</comment>
<gene>
    <name evidence="6" type="ORF">EHS11_19430</name>
</gene>
<keyword evidence="7" id="KW-1185">Reference proteome</keyword>
<dbReference type="Proteomes" id="UP000298264">
    <property type="component" value="Unassembled WGS sequence"/>
</dbReference>
<feature type="transmembrane region" description="Helical" evidence="5">
    <location>
        <begin position="220"/>
        <end position="241"/>
    </location>
</feature>
<keyword evidence="2 5" id="KW-0812">Transmembrane</keyword>
<dbReference type="OrthoDB" id="321738at2"/>
<dbReference type="PANTHER" id="PTHR43701">
    <property type="entry name" value="MEMBRANE TRANSPORTER PROTEIN MJ0441-RELATED"/>
    <property type="match status" value="1"/>
</dbReference>
<feature type="transmembrane region" description="Helical" evidence="5">
    <location>
        <begin position="181"/>
        <end position="214"/>
    </location>
</feature>
<evidence type="ECO:0000256" key="5">
    <source>
        <dbReference type="RuleBase" id="RU363041"/>
    </source>
</evidence>
<feature type="transmembrane region" description="Helical" evidence="5">
    <location>
        <begin position="246"/>
        <end position="264"/>
    </location>
</feature>
<dbReference type="AlphaFoldDB" id="A0A4R9LIQ5"/>
<evidence type="ECO:0000256" key="3">
    <source>
        <dbReference type="ARBA" id="ARBA00022989"/>
    </source>
</evidence>
<keyword evidence="5" id="KW-1003">Cell membrane</keyword>
<dbReference type="RefSeq" id="WP_135766046.1">
    <property type="nucleotide sequence ID" value="NZ_RQHV01000066.1"/>
</dbReference>
<evidence type="ECO:0000256" key="1">
    <source>
        <dbReference type="ARBA" id="ARBA00004141"/>
    </source>
</evidence>
<evidence type="ECO:0000256" key="2">
    <source>
        <dbReference type="ARBA" id="ARBA00022692"/>
    </source>
</evidence>
<keyword evidence="3 5" id="KW-1133">Transmembrane helix</keyword>
<organism evidence="6 7">
    <name type="scientific">Leptospira ilyithenensis</name>
    <dbReference type="NCBI Taxonomy" id="2484901"/>
    <lineage>
        <taxon>Bacteria</taxon>
        <taxon>Pseudomonadati</taxon>
        <taxon>Spirochaetota</taxon>
        <taxon>Spirochaetia</taxon>
        <taxon>Leptospirales</taxon>
        <taxon>Leptospiraceae</taxon>
        <taxon>Leptospira</taxon>
    </lineage>
</organism>
<proteinExistence type="inferred from homology"/>
<evidence type="ECO:0000256" key="4">
    <source>
        <dbReference type="ARBA" id="ARBA00023136"/>
    </source>
</evidence>
<comment type="subcellular location">
    <subcellularLocation>
        <location evidence="5">Cell membrane</location>
        <topology evidence="5">Multi-pass membrane protein</topology>
    </subcellularLocation>
    <subcellularLocation>
        <location evidence="1">Membrane</location>
        <topology evidence="1">Multi-pass membrane protein</topology>
    </subcellularLocation>
</comment>
<feature type="transmembrane region" description="Helical" evidence="5">
    <location>
        <begin position="128"/>
        <end position="147"/>
    </location>
</feature>